<dbReference type="Pfam" id="PF02677">
    <property type="entry name" value="QueH"/>
    <property type="match status" value="1"/>
</dbReference>
<dbReference type="Proteomes" id="UP000004956">
    <property type="component" value="Unassembled WGS sequence"/>
</dbReference>
<dbReference type="HOGENOM" id="CLU_1735458_0_0_4"/>
<dbReference type="PATRIC" id="fig|762967.3.peg.1484"/>
<evidence type="ECO:0000256" key="17">
    <source>
        <dbReference type="SAM" id="MobiDB-lite"/>
    </source>
</evidence>
<comment type="catalytic activity">
    <reaction evidence="16">
        <text>epoxyqueuosine(34) in tRNA + AH2 = queuosine(34) in tRNA + A + H2O</text>
        <dbReference type="Rhea" id="RHEA:32159"/>
        <dbReference type="Rhea" id="RHEA-COMP:18571"/>
        <dbReference type="Rhea" id="RHEA-COMP:18582"/>
        <dbReference type="ChEBI" id="CHEBI:13193"/>
        <dbReference type="ChEBI" id="CHEBI:15377"/>
        <dbReference type="ChEBI" id="CHEBI:17499"/>
        <dbReference type="ChEBI" id="CHEBI:194431"/>
        <dbReference type="ChEBI" id="CHEBI:194443"/>
        <dbReference type="EC" id="1.17.99.6"/>
    </reaction>
</comment>
<keyword evidence="19" id="KW-1185">Reference proteome</keyword>
<keyword evidence="11" id="KW-0408">Iron</keyword>
<keyword evidence="13" id="KW-1015">Disulfide bond</keyword>
<proteinExistence type="inferred from homology"/>
<dbReference type="UniPathway" id="UPA00392"/>
<dbReference type="GO" id="GO:0052693">
    <property type="term" value="F:epoxyqueuosine reductase activity"/>
    <property type="evidence" value="ECO:0007669"/>
    <property type="project" value="UniProtKB-EC"/>
</dbReference>
<keyword evidence="14" id="KW-0676">Redox-active center</keyword>
<dbReference type="RefSeq" id="WP_008543038.1">
    <property type="nucleotide sequence ID" value="NZ_JH605000.1"/>
</dbReference>
<feature type="non-terminal residue" evidence="18">
    <location>
        <position position="1"/>
    </location>
</feature>
<keyword evidence="6" id="KW-0004">4Fe-4S</keyword>
<dbReference type="GO" id="GO:0046872">
    <property type="term" value="F:metal ion binding"/>
    <property type="evidence" value="ECO:0007669"/>
    <property type="project" value="UniProtKB-KW"/>
</dbReference>
<evidence type="ECO:0000256" key="1">
    <source>
        <dbReference type="ARBA" id="ARBA00002268"/>
    </source>
</evidence>
<dbReference type="InterPro" id="IPR003828">
    <property type="entry name" value="QueH"/>
</dbReference>
<keyword evidence="10" id="KW-0560">Oxidoreductase</keyword>
<dbReference type="EC" id="1.17.99.6" evidence="4"/>
<keyword evidence="7" id="KW-0819">tRNA processing</keyword>
<evidence type="ECO:0000256" key="2">
    <source>
        <dbReference type="ARBA" id="ARBA00004691"/>
    </source>
</evidence>
<evidence type="ECO:0000256" key="7">
    <source>
        <dbReference type="ARBA" id="ARBA00022694"/>
    </source>
</evidence>
<evidence type="ECO:0000256" key="13">
    <source>
        <dbReference type="ARBA" id="ARBA00023157"/>
    </source>
</evidence>
<accession>H3KGK3</accession>
<evidence type="ECO:0000313" key="19">
    <source>
        <dbReference type="Proteomes" id="UP000004956"/>
    </source>
</evidence>
<evidence type="ECO:0000256" key="15">
    <source>
        <dbReference type="ARBA" id="ARBA00031446"/>
    </source>
</evidence>
<keyword evidence="8" id="KW-0479">Metal-binding</keyword>
<dbReference type="STRING" id="762967.HMPREF9440_01883"/>
<evidence type="ECO:0000256" key="12">
    <source>
        <dbReference type="ARBA" id="ARBA00023014"/>
    </source>
</evidence>
<evidence type="ECO:0000256" key="11">
    <source>
        <dbReference type="ARBA" id="ARBA00023004"/>
    </source>
</evidence>
<dbReference type="PANTHER" id="PTHR36701">
    <property type="entry name" value="EPOXYQUEUOSINE REDUCTASE QUEH"/>
    <property type="match status" value="1"/>
</dbReference>
<keyword evidence="12" id="KW-0411">Iron-sulfur</keyword>
<evidence type="ECO:0000256" key="16">
    <source>
        <dbReference type="ARBA" id="ARBA00047415"/>
    </source>
</evidence>
<dbReference type="GO" id="GO:0008616">
    <property type="term" value="P:tRNA queuosine(34) biosynthetic process"/>
    <property type="evidence" value="ECO:0007669"/>
    <property type="project" value="UniProtKB-UniPathway"/>
</dbReference>
<dbReference type="GO" id="GO:0051539">
    <property type="term" value="F:4 iron, 4 sulfur cluster binding"/>
    <property type="evidence" value="ECO:0007669"/>
    <property type="project" value="UniProtKB-KW"/>
</dbReference>
<organism evidence="18 19">
    <name type="scientific">Sutterella parvirubra YIT 11816</name>
    <dbReference type="NCBI Taxonomy" id="762967"/>
    <lineage>
        <taxon>Bacteria</taxon>
        <taxon>Pseudomonadati</taxon>
        <taxon>Pseudomonadota</taxon>
        <taxon>Betaproteobacteria</taxon>
        <taxon>Burkholderiales</taxon>
        <taxon>Sutterellaceae</taxon>
        <taxon>Sutterella</taxon>
    </lineage>
</organism>
<reference evidence="18 19" key="1">
    <citation type="submission" date="2011-11" db="EMBL/GenBank/DDBJ databases">
        <authorList>
            <person name="Weinstock G."/>
            <person name="Sodergren E."/>
            <person name="Clifton S."/>
            <person name="Fulton L."/>
            <person name="Fulton B."/>
            <person name="Courtney L."/>
            <person name="Fronick C."/>
            <person name="Harrison M."/>
            <person name="Strong C."/>
            <person name="Farmer C."/>
            <person name="Delahaunty K."/>
            <person name="Markovic C."/>
            <person name="Hall O."/>
            <person name="Minx P."/>
            <person name="Tomlinson C."/>
            <person name="Mitreva M."/>
            <person name="Hou S."/>
            <person name="Chen J."/>
            <person name="Wollam A."/>
            <person name="Pepin K.H."/>
            <person name="Johnson M."/>
            <person name="Bhonagiri V."/>
            <person name="Zhang X."/>
            <person name="Suruliraj S."/>
            <person name="Warren W."/>
            <person name="Chinwalla A."/>
            <person name="Mardis E.R."/>
            <person name="Wilson R.K."/>
        </authorList>
    </citation>
    <scope>NUCLEOTIDE SEQUENCE [LARGE SCALE GENOMIC DNA]</scope>
    <source>
        <strain evidence="18 19">YIT 11816</strain>
    </source>
</reference>
<dbReference type="AlphaFoldDB" id="H3KGK3"/>
<feature type="region of interest" description="Disordered" evidence="17">
    <location>
        <begin position="118"/>
        <end position="151"/>
    </location>
</feature>
<evidence type="ECO:0000256" key="9">
    <source>
        <dbReference type="ARBA" id="ARBA00022785"/>
    </source>
</evidence>
<keyword evidence="9" id="KW-0671">Queuosine biosynthesis</keyword>
<protein>
    <recommendedName>
        <fullName evidence="5">Epoxyqueuosine reductase QueH</fullName>
        <ecNumber evidence="4">1.17.99.6</ecNumber>
    </recommendedName>
    <alternativeName>
        <fullName evidence="15">Queuosine biosynthesis protein QueH</fullName>
    </alternativeName>
</protein>
<evidence type="ECO:0000256" key="5">
    <source>
        <dbReference type="ARBA" id="ARBA00016895"/>
    </source>
</evidence>
<sequence length="151" mass="17003">ERGRRCRVCFGVRMEATAQMAEKLGIPSFTTTLAGSRWKRLEQIREAALEAAERHPGTSYWDMNWRKGGLQQRRGEIIAEEGFYNQLWCGCEFSMGHLATRDPMELPEHVRHLIPMRPPAAEAENAQEECRPDDADQGSTEPKPKCGACGG</sequence>
<name>H3KGK3_9BURK</name>
<dbReference type="EMBL" id="AFBQ01000283">
    <property type="protein sequence ID" value="EHY30742.1"/>
    <property type="molecule type" value="Genomic_DNA"/>
</dbReference>
<evidence type="ECO:0000313" key="18">
    <source>
        <dbReference type="EMBL" id="EHY30742.1"/>
    </source>
</evidence>
<gene>
    <name evidence="18" type="ORF">HMPREF9440_01883</name>
</gene>
<dbReference type="PANTHER" id="PTHR36701:SF1">
    <property type="entry name" value="EPOXYQUEUOSINE REDUCTASE QUEH"/>
    <property type="match status" value="1"/>
</dbReference>
<evidence type="ECO:0000256" key="10">
    <source>
        <dbReference type="ARBA" id="ARBA00023002"/>
    </source>
</evidence>
<evidence type="ECO:0000256" key="6">
    <source>
        <dbReference type="ARBA" id="ARBA00022485"/>
    </source>
</evidence>
<evidence type="ECO:0000256" key="4">
    <source>
        <dbReference type="ARBA" id="ARBA00012622"/>
    </source>
</evidence>
<evidence type="ECO:0000256" key="3">
    <source>
        <dbReference type="ARBA" id="ARBA00008207"/>
    </source>
</evidence>
<comment type="function">
    <text evidence="1">Catalyzes the conversion of epoxyqueuosine (oQ) to queuosine (Q), which is a hypermodified base found in the wobble positions of tRNA(Asp), tRNA(Asn), tRNA(His) and tRNA(Tyr).</text>
</comment>
<evidence type="ECO:0000256" key="8">
    <source>
        <dbReference type="ARBA" id="ARBA00022723"/>
    </source>
</evidence>
<comment type="pathway">
    <text evidence="2">tRNA modification; tRNA-queuosine biosynthesis.</text>
</comment>
<comment type="similarity">
    <text evidence="3">Belongs to the QueH family.</text>
</comment>
<evidence type="ECO:0000256" key="14">
    <source>
        <dbReference type="ARBA" id="ARBA00023284"/>
    </source>
</evidence>
<comment type="caution">
    <text evidence="18">The sequence shown here is derived from an EMBL/GenBank/DDBJ whole genome shotgun (WGS) entry which is preliminary data.</text>
</comment>